<evidence type="ECO:0000313" key="1">
    <source>
        <dbReference type="EMBL" id="EHK54299.1"/>
    </source>
</evidence>
<sequence length="173" mass="18633">MTTRRNLLLAATAVAATAVPLRPRPARAADDVADFLFVQTASAMTFDKPTSKLTLEGIGATTCSSRTAPSALLGTWIRRLSYRSGARARTAPFRSAERRLVAFLEADKLQQVVVVLEGPELNGNDLTHTVKVVGEMPEKGSEVSVFIDIIGMPLTPLSYAGAARRGFRQAVLY</sequence>
<dbReference type="Proteomes" id="UP000003250">
    <property type="component" value="Unassembled WGS sequence"/>
</dbReference>
<evidence type="ECO:0000313" key="2">
    <source>
        <dbReference type="Proteomes" id="UP000003250"/>
    </source>
</evidence>
<dbReference type="EMBL" id="AHAM01000217">
    <property type="protein sequence ID" value="EHK54299.1"/>
    <property type="molecule type" value="Genomic_DNA"/>
</dbReference>
<dbReference type="AlphaFoldDB" id="H0HY89"/>
<dbReference type="RefSeq" id="WP_008838746.1">
    <property type="nucleotide sequence ID" value="NZ_AHAM01000217.1"/>
</dbReference>
<organism evidence="1 2">
    <name type="scientific">Mesorhizobium alhagi CCNWXJ12-2</name>
    <dbReference type="NCBI Taxonomy" id="1107882"/>
    <lineage>
        <taxon>Bacteria</taxon>
        <taxon>Pseudomonadati</taxon>
        <taxon>Pseudomonadota</taxon>
        <taxon>Alphaproteobacteria</taxon>
        <taxon>Hyphomicrobiales</taxon>
        <taxon>Phyllobacteriaceae</taxon>
        <taxon>Allomesorhizobium</taxon>
    </lineage>
</organism>
<reference evidence="1 2" key="1">
    <citation type="journal article" date="2012" name="J. Bacteriol.">
        <title>Draft Genome Sequence of Mesorhizobium alhagi CCNWXJ12-2T, a Novel Salt-Resistant Species Isolated from the Desert of Northwestern China.</title>
        <authorList>
            <person name="Zhou M."/>
            <person name="Chen W."/>
            <person name="Chen H."/>
            <person name="Wei G."/>
        </authorList>
    </citation>
    <scope>NUCLEOTIDE SEQUENCE [LARGE SCALE GENOMIC DNA]</scope>
    <source>
        <strain evidence="1 2">CCNWXJ12-2</strain>
    </source>
</reference>
<dbReference type="InterPro" id="IPR006311">
    <property type="entry name" value="TAT_signal"/>
</dbReference>
<gene>
    <name evidence="1" type="ORF">MAXJ12_25838</name>
</gene>
<proteinExistence type="predicted"/>
<dbReference type="PROSITE" id="PS51318">
    <property type="entry name" value="TAT"/>
    <property type="match status" value="1"/>
</dbReference>
<keyword evidence="2" id="KW-1185">Reference proteome</keyword>
<protein>
    <submittedName>
        <fullName evidence="1">Uncharacterized protein</fullName>
    </submittedName>
</protein>
<accession>H0HY89</accession>
<dbReference type="PATRIC" id="fig|1107882.3.peg.5009"/>
<name>H0HY89_9HYPH</name>